<evidence type="ECO:0000313" key="3">
    <source>
        <dbReference type="Proteomes" id="UP001341840"/>
    </source>
</evidence>
<comment type="caution">
    <text evidence="2">The sequence shown here is derived from an EMBL/GenBank/DDBJ whole genome shotgun (WGS) entry which is preliminary data.</text>
</comment>
<gene>
    <name evidence="2" type="ORF">PIB30_085765</name>
</gene>
<dbReference type="Proteomes" id="UP001341840">
    <property type="component" value="Unassembled WGS sequence"/>
</dbReference>
<name>A0ABU6VSM0_9FABA</name>
<feature type="compositionally biased region" description="Basic and acidic residues" evidence="1">
    <location>
        <begin position="42"/>
        <end position="57"/>
    </location>
</feature>
<dbReference type="EMBL" id="JASCZI010152477">
    <property type="protein sequence ID" value="MED6176196.1"/>
    <property type="molecule type" value="Genomic_DNA"/>
</dbReference>
<evidence type="ECO:0000256" key="1">
    <source>
        <dbReference type="SAM" id="MobiDB-lite"/>
    </source>
</evidence>
<reference evidence="2 3" key="1">
    <citation type="journal article" date="2023" name="Plants (Basel)">
        <title>Bridging the Gap: Combining Genomics and Transcriptomics Approaches to Understand Stylosanthes scabra, an Orphan Legume from the Brazilian Caatinga.</title>
        <authorList>
            <person name="Ferreira-Neto J.R.C."/>
            <person name="da Silva M.D."/>
            <person name="Binneck E."/>
            <person name="de Melo N.F."/>
            <person name="da Silva R.H."/>
            <person name="de Melo A.L.T.M."/>
            <person name="Pandolfi V."/>
            <person name="Bustamante F.O."/>
            <person name="Brasileiro-Vidal A.C."/>
            <person name="Benko-Iseppon A.M."/>
        </authorList>
    </citation>
    <scope>NUCLEOTIDE SEQUENCE [LARGE SCALE GENOMIC DNA]</scope>
    <source>
        <tissue evidence="2">Leaves</tissue>
    </source>
</reference>
<organism evidence="2 3">
    <name type="scientific">Stylosanthes scabra</name>
    <dbReference type="NCBI Taxonomy" id="79078"/>
    <lineage>
        <taxon>Eukaryota</taxon>
        <taxon>Viridiplantae</taxon>
        <taxon>Streptophyta</taxon>
        <taxon>Embryophyta</taxon>
        <taxon>Tracheophyta</taxon>
        <taxon>Spermatophyta</taxon>
        <taxon>Magnoliopsida</taxon>
        <taxon>eudicotyledons</taxon>
        <taxon>Gunneridae</taxon>
        <taxon>Pentapetalae</taxon>
        <taxon>rosids</taxon>
        <taxon>fabids</taxon>
        <taxon>Fabales</taxon>
        <taxon>Fabaceae</taxon>
        <taxon>Papilionoideae</taxon>
        <taxon>50 kb inversion clade</taxon>
        <taxon>dalbergioids sensu lato</taxon>
        <taxon>Dalbergieae</taxon>
        <taxon>Pterocarpus clade</taxon>
        <taxon>Stylosanthes</taxon>
    </lineage>
</organism>
<feature type="region of interest" description="Disordered" evidence="1">
    <location>
        <begin position="30"/>
        <end position="57"/>
    </location>
</feature>
<evidence type="ECO:0000313" key="2">
    <source>
        <dbReference type="EMBL" id="MED6176196.1"/>
    </source>
</evidence>
<keyword evidence="3" id="KW-1185">Reference proteome</keyword>
<sequence>MEGYQIEIVHMKAITDDIHDNKYGKLSSVGAVSHQCGSGGEDDGKGDGDVEEERMRS</sequence>
<protein>
    <submittedName>
        <fullName evidence="2">Uncharacterized protein</fullName>
    </submittedName>
</protein>
<accession>A0ABU6VSM0</accession>
<proteinExistence type="predicted"/>